<name>A0A8J2IRC4_FUSEQ</name>
<evidence type="ECO:0000259" key="1">
    <source>
        <dbReference type="PROSITE" id="PS50053"/>
    </source>
</evidence>
<evidence type="ECO:0000313" key="3">
    <source>
        <dbReference type="Proteomes" id="UP000693738"/>
    </source>
</evidence>
<proteinExistence type="predicted"/>
<protein>
    <recommendedName>
        <fullName evidence="1">Ubiquitin-like domain-containing protein</fullName>
    </recommendedName>
</protein>
<dbReference type="Pfam" id="PF00240">
    <property type="entry name" value="ubiquitin"/>
    <property type="match status" value="1"/>
</dbReference>
<organism evidence="2 3">
    <name type="scientific">Fusarium equiseti</name>
    <name type="common">Fusarium scirpi</name>
    <dbReference type="NCBI Taxonomy" id="61235"/>
    <lineage>
        <taxon>Eukaryota</taxon>
        <taxon>Fungi</taxon>
        <taxon>Dikarya</taxon>
        <taxon>Ascomycota</taxon>
        <taxon>Pezizomycotina</taxon>
        <taxon>Sordariomycetes</taxon>
        <taxon>Hypocreomycetidae</taxon>
        <taxon>Hypocreales</taxon>
        <taxon>Nectriaceae</taxon>
        <taxon>Fusarium</taxon>
        <taxon>Fusarium incarnatum-equiseti species complex</taxon>
    </lineage>
</organism>
<dbReference type="InterPro" id="IPR000626">
    <property type="entry name" value="Ubiquitin-like_dom"/>
</dbReference>
<sequence length="342" mass="38033">MRSRSLWAASNAISGEPAIPNAATTLRRRNRIRYGKSIQDYLAIGVNGQRWLDGVAVEPGKVRQFVAMPMGSGHSVEAQMTGEETTAGIQFEVTRIDVKEILENNVEKLLETGWPSGTVVMRLIAFSGDVTRVRAKLSTTIRALMLIYEHKKGVHVEDQLLKYEGQWLLEDGLTLADYNISNLSDVYIDYNYRIGFNPALAPKSPEMNIAAGGLIDRGIVQIPRYDYLKTVPLTFNVQILNSASFKHVTGEDPPDSTISAKTYAEAGYPFFSMYEEATTISGGFEGLKSVAQMDEVSEESMPTDMPVVKIGAVGLLNPRGSKQEQELEWEVRKRLGEMWTLF</sequence>
<comment type="caution">
    <text evidence="2">The sequence shown here is derived from an EMBL/GenBank/DDBJ whole genome shotgun (WGS) entry which is preliminary data.</text>
</comment>
<dbReference type="Proteomes" id="UP000693738">
    <property type="component" value="Unassembled WGS sequence"/>
</dbReference>
<dbReference type="PROSITE" id="PS50053">
    <property type="entry name" value="UBIQUITIN_2"/>
    <property type="match status" value="1"/>
</dbReference>
<evidence type="ECO:0000313" key="2">
    <source>
        <dbReference type="EMBL" id="CAG7558679.1"/>
    </source>
</evidence>
<feature type="domain" description="Ubiquitin-like" evidence="1">
    <location>
        <begin position="119"/>
        <end position="195"/>
    </location>
</feature>
<gene>
    <name evidence="2" type="ORF">FEQUK3_LOCUS4385</name>
</gene>
<dbReference type="AlphaFoldDB" id="A0A8J2IRC4"/>
<reference evidence="2" key="1">
    <citation type="submission" date="2021-05" db="EMBL/GenBank/DDBJ databases">
        <authorList>
            <person name="Khan N."/>
        </authorList>
    </citation>
    <scope>NUCLEOTIDE SEQUENCE</scope>
</reference>
<dbReference type="CDD" id="cd17039">
    <property type="entry name" value="Ubl_ubiquitin_like"/>
    <property type="match status" value="1"/>
</dbReference>
<accession>A0A8J2IRC4</accession>
<dbReference type="SMART" id="SM00213">
    <property type="entry name" value="UBQ"/>
    <property type="match status" value="1"/>
</dbReference>
<dbReference type="EMBL" id="CAJSTJ010000126">
    <property type="protein sequence ID" value="CAG7558679.1"/>
    <property type="molecule type" value="Genomic_DNA"/>
</dbReference>